<proteinExistence type="predicted"/>
<evidence type="ECO:0000313" key="1">
    <source>
        <dbReference type="EMBL" id="EMJ96046.1"/>
    </source>
</evidence>
<protein>
    <submittedName>
        <fullName evidence="1">Uncharacterized protein</fullName>
    </submittedName>
</protein>
<dbReference type="RefSeq" id="WP_020772823.1">
    <property type="nucleotide sequence ID" value="NZ_ANIK01000028.1"/>
</dbReference>
<dbReference type="AlphaFoldDB" id="M6D011"/>
<accession>M6D011</accession>
<name>M6D011_9LEPT</name>
<dbReference type="OrthoDB" id="346112at2"/>
<dbReference type="PATRIC" id="fig|1218565.3.peg.1399"/>
<dbReference type="EMBL" id="ANIK01000028">
    <property type="protein sequence ID" value="EMJ96046.1"/>
    <property type="molecule type" value="Genomic_DNA"/>
</dbReference>
<evidence type="ECO:0000313" key="2">
    <source>
        <dbReference type="Proteomes" id="UP000011988"/>
    </source>
</evidence>
<comment type="caution">
    <text evidence="1">The sequence shown here is derived from an EMBL/GenBank/DDBJ whole genome shotgun (WGS) entry which is preliminary data.</text>
</comment>
<dbReference type="NCBIfam" id="NF047764">
    <property type="entry name" value="LIC_11883_fam"/>
    <property type="match status" value="1"/>
</dbReference>
<dbReference type="Proteomes" id="UP000011988">
    <property type="component" value="Unassembled WGS sequence"/>
</dbReference>
<reference evidence="1 2" key="1">
    <citation type="submission" date="2013-01" db="EMBL/GenBank/DDBJ databases">
        <authorList>
            <person name="Harkins D.M."/>
            <person name="Durkin A.S."/>
            <person name="Brinkac L.M."/>
            <person name="Haft D.H."/>
            <person name="Selengut J.D."/>
            <person name="Sanka R."/>
            <person name="DePew J."/>
            <person name="Purushe J."/>
            <person name="Galloway R.L."/>
            <person name="Vinetz J.M."/>
            <person name="Sutton G.G."/>
            <person name="Nierman W.C."/>
            <person name="Fouts D.E."/>
        </authorList>
    </citation>
    <scope>NUCLEOTIDE SEQUENCE [LARGE SCALE GENOMIC DNA]</scope>
    <source>
        <strain evidence="1 2">79601</strain>
    </source>
</reference>
<sequence length="231" mass="26257">MRRSKSIISIKRKIKLGVLLRTVAFCIVFSFLNVSVFAQNSDWKEYSLRELIGRLKYYTYAKVAQSLRKEYTIDREQIWEDGVCKVPVPPLPGPFFCGLLKQQYPSESQKSTPSPETISSSPISERLPESVSETLSPHSAYGLNPGLKVYKNIQLYSGTTISGKNVVKIDSEENPGESLRAFYLNNGQLSHYEFQDRILIFDWSGSKLNAILEVKTDPIRRPLSGREILFP</sequence>
<organism evidence="1 2">
    <name type="scientific">Leptospira alstonii serovar Sichuan str. 79601</name>
    <dbReference type="NCBI Taxonomy" id="1218565"/>
    <lineage>
        <taxon>Bacteria</taxon>
        <taxon>Pseudomonadati</taxon>
        <taxon>Spirochaetota</taxon>
        <taxon>Spirochaetia</taxon>
        <taxon>Leptospirales</taxon>
        <taxon>Leptospiraceae</taxon>
        <taxon>Leptospira</taxon>
    </lineage>
</organism>
<gene>
    <name evidence="1" type="ORF">LEP1GSC194_0409</name>
</gene>